<sequence length="120" mass="13739">MSWKHRTTSKLSSSSNRSNLASSQSSSSILITPIVSIPTSTIDTKLSIFSPIERRLAKYRSLPFLWLRACGSNKRRNKDSSLAAIVTIMRDVENTLSEDEIFLTMFIYYLRRHDYTVALF</sequence>
<evidence type="ECO:0000256" key="1">
    <source>
        <dbReference type="SAM" id="MobiDB-lite"/>
    </source>
</evidence>
<proteinExistence type="predicted"/>
<dbReference type="EMBL" id="CAJNOK010007758">
    <property type="protein sequence ID" value="CAF1043692.1"/>
    <property type="molecule type" value="Genomic_DNA"/>
</dbReference>
<dbReference type="AlphaFoldDB" id="A0A8S2DSF3"/>
<evidence type="ECO:0000313" key="2">
    <source>
        <dbReference type="EMBL" id="CAF1043692.1"/>
    </source>
</evidence>
<name>A0A8S2DSF3_9BILA</name>
<organism evidence="2 4">
    <name type="scientific">Didymodactylos carnosus</name>
    <dbReference type="NCBI Taxonomy" id="1234261"/>
    <lineage>
        <taxon>Eukaryota</taxon>
        <taxon>Metazoa</taxon>
        <taxon>Spiralia</taxon>
        <taxon>Gnathifera</taxon>
        <taxon>Rotifera</taxon>
        <taxon>Eurotatoria</taxon>
        <taxon>Bdelloidea</taxon>
        <taxon>Philodinida</taxon>
        <taxon>Philodinidae</taxon>
        <taxon>Didymodactylos</taxon>
    </lineage>
</organism>
<dbReference type="Proteomes" id="UP000682733">
    <property type="component" value="Unassembled WGS sequence"/>
</dbReference>
<accession>A0A8S2DSF3</accession>
<feature type="region of interest" description="Disordered" evidence="1">
    <location>
        <begin position="1"/>
        <end position="27"/>
    </location>
</feature>
<evidence type="ECO:0000313" key="3">
    <source>
        <dbReference type="EMBL" id="CAF3811911.1"/>
    </source>
</evidence>
<protein>
    <submittedName>
        <fullName evidence="2">Uncharacterized protein</fullName>
    </submittedName>
</protein>
<reference evidence="2" key="1">
    <citation type="submission" date="2021-02" db="EMBL/GenBank/DDBJ databases">
        <authorList>
            <person name="Nowell W R."/>
        </authorList>
    </citation>
    <scope>NUCLEOTIDE SEQUENCE</scope>
</reference>
<dbReference type="EMBL" id="CAJOBA010007772">
    <property type="protein sequence ID" value="CAF3811911.1"/>
    <property type="molecule type" value="Genomic_DNA"/>
</dbReference>
<gene>
    <name evidence="2" type="ORF">OVA965_LOCUS16615</name>
    <name evidence="3" type="ORF">TMI583_LOCUS16628</name>
</gene>
<evidence type="ECO:0000313" key="4">
    <source>
        <dbReference type="Proteomes" id="UP000677228"/>
    </source>
</evidence>
<comment type="caution">
    <text evidence="2">The sequence shown here is derived from an EMBL/GenBank/DDBJ whole genome shotgun (WGS) entry which is preliminary data.</text>
</comment>
<feature type="compositionally biased region" description="Low complexity" evidence="1">
    <location>
        <begin position="9"/>
        <end position="27"/>
    </location>
</feature>
<dbReference type="Proteomes" id="UP000677228">
    <property type="component" value="Unassembled WGS sequence"/>
</dbReference>